<evidence type="ECO:0000313" key="11">
    <source>
        <dbReference type="Proteomes" id="UP001596028"/>
    </source>
</evidence>
<comment type="function">
    <text evidence="9">Converts cobyric acid to cobinamide by the addition of aminopropanol on the F carboxylic group.</text>
</comment>
<feature type="transmembrane region" description="Helical" evidence="9">
    <location>
        <begin position="72"/>
        <end position="93"/>
    </location>
</feature>
<feature type="transmembrane region" description="Helical" evidence="9">
    <location>
        <begin position="309"/>
        <end position="332"/>
    </location>
</feature>
<evidence type="ECO:0000256" key="9">
    <source>
        <dbReference type="HAMAP-Rule" id="MF_00024"/>
    </source>
</evidence>
<dbReference type="RefSeq" id="WP_378090995.1">
    <property type="nucleotide sequence ID" value="NZ_JBHSEP010000001.1"/>
</dbReference>
<dbReference type="EMBL" id="JBHSEP010000001">
    <property type="protein sequence ID" value="MFC4596647.1"/>
    <property type="molecule type" value="Genomic_DNA"/>
</dbReference>
<feature type="transmembrane region" description="Helical" evidence="9">
    <location>
        <begin position="99"/>
        <end position="119"/>
    </location>
</feature>
<feature type="transmembrane region" description="Helical" evidence="9">
    <location>
        <begin position="225"/>
        <end position="245"/>
    </location>
</feature>
<comment type="similarity">
    <text evidence="3 9">Belongs to the CobD/CbiB family.</text>
</comment>
<organism evidence="10 11">
    <name type="scientific">Cohnella hongkongensis</name>
    <dbReference type="NCBI Taxonomy" id="178337"/>
    <lineage>
        <taxon>Bacteria</taxon>
        <taxon>Bacillati</taxon>
        <taxon>Bacillota</taxon>
        <taxon>Bacilli</taxon>
        <taxon>Bacillales</taxon>
        <taxon>Paenibacillaceae</taxon>
        <taxon>Cohnella</taxon>
    </lineage>
</organism>
<dbReference type="Proteomes" id="UP001596028">
    <property type="component" value="Unassembled WGS sequence"/>
</dbReference>
<keyword evidence="5 9" id="KW-0169">Cobalamin biosynthesis</keyword>
<dbReference type="InterPro" id="IPR004485">
    <property type="entry name" value="Cobalamin_biosynth_CobD/CbiB"/>
</dbReference>
<feature type="transmembrane region" description="Helical" evidence="9">
    <location>
        <begin position="177"/>
        <end position="194"/>
    </location>
</feature>
<accession>A0ABV9F719</accession>
<keyword evidence="4 9" id="KW-1003">Cell membrane</keyword>
<evidence type="ECO:0000256" key="1">
    <source>
        <dbReference type="ARBA" id="ARBA00004651"/>
    </source>
</evidence>
<evidence type="ECO:0000256" key="6">
    <source>
        <dbReference type="ARBA" id="ARBA00022692"/>
    </source>
</evidence>
<proteinExistence type="inferred from homology"/>
<gene>
    <name evidence="10" type="primary">cbiB</name>
    <name evidence="9" type="synonym">cobD</name>
    <name evidence="10" type="ORF">ACFO3S_00220</name>
</gene>
<name>A0ABV9F719_9BACL</name>
<keyword evidence="7 9" id="KW-1133">Transmembrane helix</keyword>
<comment type="caution">
    <text evidence="10">The sequence shown here is derived from an EMBL/GenBank/DDBJ whole genome shotgun (WGS) entry which is preliminary data.</text>
</comment>
<evidence type="ECO:0000256" key="7">
    <source>
        <dbReference type="ARBA" id="ARBA00022989"/>
    </source>
</evidence>
<keyword evidence="6 9" id="KW-0812">Transmembrane</keyword>
<reference evidence="11" key="1">
    <citation type="journal article" date="2019" name="Int. J. Syst. Evol. Microbiol.">
        <title>The Global Catalogue of Microorganisms (GCM) 10K type strain sequencing project: providing services to taxonomists for standard genome sequencing and annotation.</title>
        <authorList>
            <consortium name="The Broad Institute Genomics Platform"/>
            <consortium name="The Broad Institute Genome Sequencing Center for Infectious Disease"/>
            <person name="Wu L."/>
            <person name="Ma J."/>
        </authorList>
    </citation>
    <scope>NUCLEOTIDE SEQUENCE [LARGE SCALE GENOMIC DNA]</scope>
    <source>
        <strain evidence="11">CCUG 49571</strain>
    </source>
</reference>
<keyword evidence="11" id="KW-1185">Reference proteome</keyword>
<dbReference type="PANTHER" id="PTHR34308:SF1">
    <property type="entry name" value="COBALAMIN BIOSYNTHESIS PROTEIN CBIB"/>
    <property type="match status" value="1"/>
</dbReference>
<evidence type="ECO:0000256" key="8">
    <source>
        <dbReference type="ARBA" id="ARBA00023136"/>
    </source>
</evidence>
<evidence type="ECO:0000256" key="2">
    <source>
        <dbReference type="ARBA" id="ARBA00004953"/>
    </source>
</evidence>
<protein>
    <recommendedName>
        <fullName evidence="9">Cobalamin biosynthesis protein CobD</fullName>
    </recommendedName>
</protein>
<dbReference type="Pfam" id="PF03186">
    <property type="entry name" value="CobD_Cbib"/>
    <property type="match status" value="1"/>
</dbReference>
<evidence type="ECO:0000256" key="4">
    <source>
        <dbReference type="ARBA" id="ARBA00022475"/>
    </source>
</evidence>
<sequence length="335" mass="35545">MSVEIAIVASALVIDLAIGDPRALPHPVVGMGHIISKLERPLRAAAAGPLLQRLARPLGGSSEDKALKLAGIAYPVVLVGGSFLLGWTILFLFGLLHPWLAYGAAAWMISTTIAAKGLGDAGMDIYRLLKEDKLPEARRALSMIVGRDTDKLDESEITRGAVETVAENIVDAIVSPLFYALIGGAPLALAYRAANTLDSMVGYRNDKYRDLGWASARFDDLANWIPARLSVLAIAAAAAILKLNAGRVVGTVRRYARLHPSPNSGFPESAVAGALGVQLGGLNYYQAVPSERAAMGEPLHRLHAEHIRLAVRIMYAASIFFVAAASGIALLIGRT</sequence>
<comment type="subcellular location">
    <subcellularLocation>
        <location evidence="1 9">Cell membrane</location>
        <topology evidence="1 9">Multi-pass membrane protein</topology>
    </subcellularLocation>
</comment>
<evidence type="ECO:0000256" key="5">
    <source>
        <dbReference type="ARBA" id="ARBA00022573"/>
    </source>
</evidence>
<evidence type="ECO:0000256" key="3">
    <source>
        <dbReference type="ARBA" id="ARBA00006263"/>
    </source>
</evidence>
<dbReference type="NCBIfam" id="TIGR00380">
    <property type="entry name" value="cobal_cbiB"/>
    <property type="match status" value="1"/>
</dbReference>
<keyword evidence="8 9" id="KW-0472">Membrane</keyword>
<comment type="pathway">
    <text evidence="2 9">Cofactor biosynthesis; adenosylcobalamin biosynthesis.</text>
</comment>
<evidence type="ECO:0000313" key="10">
    <source>
        <dbReference type="EMBL" id="MFC4596647.1"/>
    </source>
</evidence>
<dbReference type="PANTHER" id="PTHR34308">
    <property type="entry name" value="COBALAMIN BIOSYNTHESIS PROTEIN CBIB"/>
    <property type="match status" value="1"/>
</dbReference>
<dbReference type="HAMAP" id="MF_00024">
    <property type="entry name" value="CobD_CbiB"/>
    <property type="match status" value="1"/>
</dbReference>